<dbReference type="EMBL" id="JAAWWB010000001">
    <property type="protein sequence ID" value="KAG6793597.1"/>
    <property type="molecule type" value="Genomic_DNA"/>
</dbReference>
<protein>
    <submittedName>
        <fullName evidence="1">Uncharacterized protein</fullName>
    </submittedName>
</protein>
<dbReference type="Proteomes" id="UP000886885">
    <property type="component" value="Chromosome 1A"/>
</dbReference>
<keyword evidence="2" id="KW-1185">Reference proteome</keyword>
<sequence>MRMRKKYPSGYAGTRVGSVGLGVVKGWLSRRVGAVARGCAGEGRESSCFGQWFVGDAVVMLSWSAGPMRMITIGLVFGPFNLERFRQLERAKEMRQQRELLKLFSEADHVQTAMAYESSKLLHSELTLPPRQPIQASLSFQPTMQTEHNDLLVNTTPIVANLCSTDSVMNLTYNFDESDVDTSLHL</sequence>
<dbReference type="PANTHER" id="PTHR34570">
    <property type="entry name" value="OS03G0593100 PROTEIN"/>
    <property type="match status" value="1"/>
</dbReference>
<dbReference type="PANTHER" id="PTHR34570:SF12">
    <property type="entry name" value="EXPRESSED PROTEIN"/>
    <property type="match status" value="1"/>
</dbReference>
<dbReference type="AlphaFoldDB" id="A0A8X8DKN1"/>
<organism evidence="1 2">
    <name type="scientific">Populus tomentosa</name>
    <name type="common">Chinese white poplar</name>
    <dbReference type="NCBI Taxonomy" id="118781"/>
    <lineage>
        <taxon>Eukaryota</taxon>
        <taxon>Viridiplantae</taxon>
        <taxon>Streptophyta</taxon>
        <taxon>Embryophyta</taxon>
        <taxon>Tracheophyta</taxon>
        <taxon>Spermatophyta</taxon>
        <taxon>Magnoliopsida</taxon>
        <taxon>eudicotyledons</taxon>
        <taxon>Gunneridae</taxon>
        <taxon>Pentapetalae</taxon>
        <taxon>rosids</taxon>
        <taxon>fabids</taxon>
        <taxon>Malpighiales</taxon>
        <taxon>Salicaceae</taxon>
        <taxon>Saliceae</taxon>
        <taxon>Populus</taxon>
    </lineage>
</organism>
<name>A0A8X8DKN1_POPTO</name>
<gene>
    <name evidence="1" type="ORF">POTOM_002812</name>
</gene>
<accession>A0A8X8DKN1</accession>
<evidence type="ECO:0000313" key="2">
    <source>
        <dbReference type="Proteomes" id="UP000886885"/>
    </source>
</evidence>
<evidence type="ECO:0000313" key="1">
    <source>
        <dbReference type="EMBL" id="KAG6793597.1"/>
    </source>
</evidence>
<comment type="caution">
    <text evidence="1">The sequence shown here is derived from an EMBL/GenBank/DDBJ whole genome shotgun (WGS) entry which is preliminary data.</text>
</comment>
<proteinExistence type="predicted"/>
<reference evidence="1" key="1">
    <citation type="journal article" date="2020" name="bioRxiv">
        <title>Hybrid origin of Populus tomentosa Carr. identified through genome sequencing and phylogenomic analysis.</title>
        <authorList>
            <person name="An X."/>
            <person name="Gao K."/>
            <person name="Chen Z."/>
            <person name="Li J."/>
            <person name="Yang X."/>
            <person name="Yang X."/>
            <person name="Zhou J."/>
            <person name="Guo T."/>
            <person name="Zhao T."/>
            <person name="Huang S."/>
            <person name="Miao D."/>
            <person name="Khan W.U."/>
            <person name="Rao P."/>
            <person name="Ye M."/>
            <person name="Lei B."/>
            <person name="Liao W."/>
            <person name="Wang J."/>
            <person name="Ji L."/>
            <person name="Li Y."/>
            <person name="Guo B."/>
            <person name="Mustafa N.S."/>
            <person name="Li S."/>
            <person name="Yun Q."/>
            <person name="Keller S.R."/>
            <person name="Mao J."/>
            <person name="Zhang R."/>
            <person name="Strauss S.H."/>
        </authorList>
    </citation>
    <scope>NUCLEOTIDE SEQUENCE</scope>
    <source>
        <strain evidence="1">GM15</strain>
        <tissue evidence="1">Leaf</tissue>
    </source>
</reference>
<dbReference type="OrthoDB" id="671858at2759"/>